<comment type="similarity">
    <text evidence="3 7">Belongs to the class-III pyridoxal-phosphate-dependent aminotransferase family. HemL subfamily.</text>
</comment>
<dbReference type="GO" id="GO:0005737">
    <property type="term" value="C:cytoplasm"/>
    <property type="evidence" value="ECO:0007669"/>
    <property type="project" value="UniProtKB-SubCell"/>
</dbReference>
<evidence type="ECO:0000313" key="9">
    <source>
        <dbReference type="Proteomes" id="UP000237472"/>
    </source>
</evidence>
<evidence type="ECO:0000256" key="6">
    <source>
        <dbReference type="ARBA" id="ARBA00023244"/>
    </source>
</evidence>
<dbReference type="OrthoDB" id="9801052at2"/>
<dbReference type="EC" id="5.4.3.8" evidence="7"/>
<dbReference type="Pfam" id="PF00202">
    <property type="entry name" value="Aminotran_3"/>
    <property type="match status" value="1"/>
</dbReference>
<keyword evidence="5 7" id="KW-0413">Isomerase</keyword>
<dbReference type="InterPro" id="IPR015421">
    <property type="entry name" value="PyrdxlP-dep_Trfase_major"/>
</dbReference>
<dbReference type="Gene3D" id="3.40.640.10">
    <property type="entry name" value="Type I PLP-dependent aspartate aminotransferase-like (Major domain)"/>
    <property type="match status" value="1"/>
</dbReference>
<dbReference type="InterPro" id="IPR005814">
    <property type="entry name" value="Aminotrans_3"/>
</dbReference>
<comment type="cofactor">
    <cofactor evidence="1 7">
        <name>pyridoxal 5'-phosphate</name>
        <dbReference type="ChEBI" id="CHEBI:597326"/>
    </cofactor>
</comment>
<dbReference type="RefSeq" id="WP_099461011.1">
    <property type="nucleotide sequence ID" value="NZ_LDWY01000017.1"/>
</dbReference>
<evidence type="ECO:0000256" key="7">
    <source>
        <dbReference type="HAMAP-Rule" id="MF_00375"/>
    </source>
</evidence>
<evidence type="ECO:0000313" key="8">
    <source>
        <dbReference type="EMBL" id="PHY91947.1"/>
    </source>
</evidence>
<comment type="caution">
    <text evidence="8">The sequence shown here is derived from an EMBL/GenBank/DDBJ whole genome shotgun (WGS) entry which is preliminary data.</text>
</comment>
<dbReference type="PANTHER" id="PTHR43713:SF3">
    <property type="entry name" value="GLUTAMATE-1-SEMIALDEHYDE 2,1-AMINOMUTASE 1, CHLOROPLASTIC-RELATED"/>
    <property type="match status" value="1"/>
</dbReference>
<protein>
    <recommendedName>
        <fullName evidence="7">Glutamate-1-semialdehyde 2,1-aminomutase</fullName>
        <shortName evidence="7">GSA</shortName>
        <ecNumber evidence="7">5.4.3.8</ecNumber>
    </recommendedName>
    <alternativeName>
        <fullName evidence="7">Glutamate-1-semialdehyde aminotransferase</fullName>
        <shortName evidence="7">GSA-AT</shortName>
    </alternativeName>
</protein>
<dbReference type="GO" id="GO:0006782">
    <property type="term" value="P:protoporphyrinogen IX biosynthetic process"/>
    <property type="evidence" value="ECO:0007669"/>
    <property type="project" value="UniProtKB-UniRule"/>
</dbReference>
<feature type="modified residue" description="N6-(pyridoxal phosphate)lysine" evidence="7">
    <location>
        <position position="264"/>
    </location>
</feature>
<dbReference type="UniPathway" id="UPA00251">
    <property type="reaction ID" value="UER00317"/>
</dbReference>
<accession>A0A2G4R610</accession>
<keyword evidence="6 7" id="KW-0627">Porphyrin biosynthesis</keyword>
<evidence type="ECO:0000256" key="4">
    <source>
        <dbReference type="ARBA" id="ARBA00022898"/>
    </source>
</evidence>
<comment type="subunit">
    <text evidence="7">Homodimer.</text>
</comment>
<dbReference type="GO" id="GO:0030170">
    <property type="term" value="F:pyridoxal phosphate binding"/>
    <property type="evidence" value="ECO:0007669"/>
    <property type="project" value="InterPro"/>
</dbReference>
<reference evidence="9" key="1">
    <citation type="submission" date="2015-06" db="EMBL/GenBank/DDBJ databases">
        <authorList>
            <person name="Parisi A."/>
            <person name="Chiara M."/>
            <person name="Florio D."/>
            <person name="Miccolupo A."/>
            <person name="Manzari C."/>
            <person name="Mion D."/>
            <person name="Caruso M."/>
            <person name="D'erchia A.M."/>
            <person name="Zanoni R."/>
        </authorList>
    </citation>
    <scope>NUCLEOTIDE SEQUENCE [LARGE SCALE GENOMIC DNA]</scope>
    <source>
        <strain evidence="9">73/13</strain>
    </source>
</reference>
<dbReference type="SUPFAM" id="SSF53383">
    <property type="entry name" value="PLP-dependent transferases"/>
    <property type="match status" value="1"/>
</dbReference>
<evidence type="ECO:0000256" key="2">
    <source>
        <dbReference type="ARBA" id="ARBA00004819"/>
    </source>
</evidence>
<evidence type="ECO:0000256" key="3">
    <source>
        <dbReference type="ARBA" id="ARBA00008981"/>
    </source>
</evidence>
<dbReference type="NCBIfam" id="NF000818">
    <property type="entry name" value="PRK00062.1"/>
    <property type="match status" value="1"/>
</dbReference>
<dbReference type="AlphaFoldDB" id="A0A2G4R610"/>
<comment type="pathway">
    <text evidence="2">Porphyrin-containing compound metabolism; protoporphyrin-IX biosynthesis; 5-aminolevulinate from L-glutamyl-tRNA(Glu): step 2/2.</text>
</comment>
<dbReference type="PANTHER" id="PTHR43713">
    <property type="entry name" value="GLUTAMATE-1-SEMIALDEHYDE 2,1-AMINOMUTASE"/>
    <property type="match status" value="1"/>
</dbReference>
<evidence type="ECO:0000256" key="1">
    <source>
        <dbReference type="ARBA" id="ARBA00001933"/>
    </source>
</evidence>
<dbReference type="PROSITE" id="PS00600">
    <property type="entry name" value="AA_TRANSFER_CLASS_3"/>
    <property type="match status" value="1"/>
</dbReference>
<dbReference type="Proteomes" id="UP000237472">
    <property type="component" value="Unassembled WGS sequence"/>
</dbReference>
<keyword evidence="7" id="KW-0963">Cytoplasm</keyword>
<dbReference type="CDD" id="cd00610">
    <property type="entry name" value="OAT_like"/>
    <property type="match status" value="1"/>
</dbReference>
<proteinExistence type="inferred from homology"/>
<dbReference type="InterPro" id="IPR015424">
    <property type="entry name" value="PyrdxlP-dep_Trfase"/>
</dbReference>
<dbReference type="HAMAP" id="MF_00375">
    <property type="entry name" value="HemL_aminotrans_3"/>
    <property type="match status" value="1"/>
</dbReference>
<comment type="subcellular location">
    <subcellularLocation>
        <location evidence="7">Cytoplasm</location>
    </subcellularLocation>
</comment>
<keyword evidence="4 7" id="KW-0663">Pyridoxal phosphate</keyword>
<keyword evidence="8" id="KW-0032">Aminotransferase</keyword>
<dbReference type="InterPro" id="IPR015422">
    <property type="entry name" value="PyrdxlP-dep_Trfase_small"/>
</dbReference>
<dbReference type="GO" id="GO:0042286">
    <property type="term" value="F:glutamate-1-semialdehyde 2,1-aminomutase activity"/>
    <property type="evidence" value="ECO:0007669"/>
    <property type="project" value="UniProtKB-UniRule"/>
</dbReference>
<dbReference type="GO" id="GO:0008483">
    <property type="term" value="F:transaminase activity"/>
    <property type="evidence" value="ECO:0007669"/>
    <property type="project" value="UniProtKB-KW"/>
</dbReference>
<dbReference type="InterPro" id="IPR004639">
    <property type="entry name" value="4pyrrol_synth_GluAld_NH2Trfase"/>
</dbReference>
<keyword evidence="8" id="KW-0808">Transferase</keyword>
<evidence type="ECO:0000256" key="5">
    <source>
        <dbReference type="ARBA" id="ARBA00023235"/>
    </source>
</evidence>
<dbReference type="Gene3D" id="3.90.1150.10">
    <property type="entry name" value="Aspartate Aminotransferase, domain 1"/>
    <property type="match status" value="1"/>
</dbReference>
<sequence>MTNKAAFKEALDFIAGGVNSPVRAFASVGGEPCFIAEGKGAYIKDIEGKRYIDFVQSWGPLLFGHCDKDIIKACKKSLKKGTSFGAPTLSESVLAKLVLENFSHLDKIRFVNSGTEATMSAIRLARGFTKREKILKFEGCYHGHSDSLLVSAGSGAATFNAPSSLGVLNEVAKQTLVAKYNDIGSVKELFEKYKEEIACVIIEPIAGNMGLVLGEQEFLEELARLCKQNGTLLIFDEVMSGFRASFLGSFGINKIKADIVTFGKVIGGGLPAAAFAARAEIMDILSPLGGVYQAGTLSGNPLAMAAGIASISKAKKDKELYKRLARLAKILTQGLSELAKERGVPFSATFVGSMFGYFFTENPVKNYQDALRSNLKLFAKFHQNMLKQGIYLAPSQFETGFICDKMNEKMMIKTLEAARKSFKTL</sequence>
<comment type="catalytic activity">
    <reaction evidence="7">
        <text>(S)-4-amino-5-oxopentanoate = 5-aminolevulinate</text>
        <dbReference type="Rhea" id="RHEA:14265"/>
        <dbReference type="ChEBI" id="CHEBI:57501"/>
        <dbReference type="ChEBI" id="CHEBI:356416"/>
        <dbReference type="EC" id="5.4.3.8"/>
    </reaction>
</comment>
<dbReference type="FunFam" id="3.40.640.10:FF:000021">
    <property type="entry name" value="Glutamate-1-semialdehyde 2,1-aminomutase"/>
    <property type="match status" value="1"/>
</dbReference>
<organism evidence="8 9">
    <name type="scientific">Campylobacter vulpis</name>
    <dbReference type="NCBI Taxonomy" id="1655500"/>
    <lineage>
        <taxon>Bacteria</taxon>
        <taxon>Pseudomonadati</taxon>
        <taxon>Campylobacterota</taxon>
        <taxon>Epsilonproteobacteria</taxon>
        <taxon>Campylobacterales</taxon>
        <taxon>Campylobacteraceae</taxon>
        <taxon>Campylobacter</taxon>
    </lineage>
</organism>
<name>A0A2G4R610_9BACT</name>
<dbReference type="EMBL" id="LDWY01000017">
    <property type="protein sequence ID" value="PHY91947.1"/>
    <property type="molecule type" value="Genomic_DNA"/>
</dbReference>
<dbReference type="NCBIfam" id="TIGR00713">
    <property type="entry name" value="hemL"/>
    <property type="match status" value="1"/>
</dbReference>
<gene>
    <name evidence="7" type="primary">hemL</name>
    <name evidence="8" type="ORF">AA994_01535</name>
</gene>
<dbReference type="InterPro" id="IPR049704">
    <property type="entry name" value="Aminotrans_3_PPA_site"/>
</dbReference>